<dbReference type="RefSeq" id="WP_183442538.1">
    <property type="nucleotide sequence ID" value="NZ_JACHXD010000011.1"/>
</dbReference>
<name>A0A7W5BCQ7_9BURK</name>
<dbReference type="InterPro" id="IPR035093">
    <property type="entry name" value="RelE/ParE_toxin_dom_sf"/>
</dbReference>
<keyword evidence="2" id="KW-1277">Toxin-antitoxin system</keyword>
<dbReference type="InterPro" id="IPR007712">
    <property type="entry name" value="RelE/ParE_toxin"/>
</dbReference>
<comment type="similarity">
    <text evidence="1">Belongs to the RelE toxin family.</text>
</comment>
<protein>
    <submittedName>
        <fullName evidence="3">Toxin ParE1/3/4</fullName>
    </submittedName>
</protein>
<dbReference type="InterPro" id="IPR051803">
    <property type="entry name" value="TA_system_RelE-like_toxin"/>
</dbReference>
<dbReference type="Proteomes" id="UP000541535">
    <property type="component" value="Unassembled WGS sequence"/>
</dbReference>
<evidence type="ECO:0000256" key="2">
    <source>
        <dbReference type="ARBA" id="ARBA00022649"/>
    </source>
</evidence>
<evidence type="ECO:0000313" key="4">
    <source>
        <dbReference type="Proteomes" id="UP000541535"/>
    </source>
</evidence>
<dbReference type="PANTHER" id="PTHR33755:SF8">
    <property type="entry name" value="TOXIN PARE2"/>
    <property type="match status" value="1"/>
</dbReference>
<reference evidence="3 4" key="1">
    <citation type="submission" date="2020-08" db="EMBL/GenBank/DDBJ databases">
        <title>Genomic Encyclopedia of Type Strains, Phase III (KMG-III): the genomes of soil and plant-associated and newly described type strains.</title>
        <authorList>
            <person name="Whitman W."/>
        </authorList>
    </citation>
    <scope>NUCLEOTIDE SEQUENCE [LARGE SCALE GENOMIC DNA]</scope>
    <source>
        <strain evidence="3 4">CECT 8897</strain>
    </source>
</reference>
<dbReference type="EMBL" id="JACHXD010000011">
    <property type="protein sequence ID" value="MBB3120779.1"/>
    <property type="molecule type" value="Genomic_DNA"/>
</dbReference>
<sequence length="102" mass="11818">MDFKLAQIAKSDVLEIADYYADISPELAERFVAELEATLHGLCSQPGVGSRRYAHFLPDRSLRVWQLDHFPFLLFYRVDGIWIDVLRILHERRDLSASLISL</sequence>
<dbReference type="AlphaFoldDB" id="A0A7W5BCQ7"/>
<organism evidence="3 4">
    <name type="scientific">Pseudoduganella violacea</name>
    <dbReference type="NCBI Taxonomy" id="1715466"/>
    <lineage>
        <taxon>Bacteria</taxon>
        <taxon>Pseudomonadati</taxon>
        <taxon>Pseudomonadota</taxon>
        <taxon>Betaproteobacteria</taxon>
        <taxon>Burkholderiales</taxon>
        <taxon>Oxalobacteraceae</taxon>
        <taxon>Telluria group</taxon>
        <taxon>Pseudoduganella</taxon>
    </lineage>
</organism>
<dbReference type="Gene3D" id="3.30.2310.20">
    <property type="entry name" value="RelE-like"/>
    <property type="match status" value="1"/>
</dbReference>
<evidence type="ECO:0000256" key="1">
    <source>
        <dbReference type="ARBA" id="ARBA00006226"/>
    </source>
</evidence>
<evidence type="ECO:0000313" key="3">
    <source>
        <dbReference type="EMBL" id="MBB3120779.1"/>
    </source>
</evidence>
<comment type="caution">
    <text evidence="3">The sequence shown here is derived from an EMBL/GenBank/DDBJ whole genome shotgun (WGS) entry which is preliminary data.</text>
</comment>
<gene>
    <name evidence="3" type="ORF">FHS03_003849</name>
</gene>
<dbReference type="Pfam" id="PF05016">
    <property type="entry name" value="ParE_toxin"/>
    <property type="match status" value="1"/>
</dbReference>
<dbReference type="PANTHER" id="PTHR33755">
    <property type="entry name" value="TOXIN PARE1-RELATED"/>
    <property type="match status" value="1"/>
</dbReference>
<keyword evidence="4" id="KW-1185">Reference proteome</keyword>
<accession>A0A7W5BCQ7</accession>
<proteinExistence type="inferred from homology"/>